<feature type="compositionally biased region" description="Basic and acidic residues" evidence="1">
    <location>
        <begin position="283"/>
        <end position="318"/>
    </location>
</feature>
<feature type="region of interest" description="Disordered" evidence="1">
    <location>
        <begin position="15"/>
        <end position="517"/>
    </location>
</feature>
<feature type="compositionally biased region" description="Basic and acidic residues" evidence="1">
    <location>
        <begin position="248"/>
        <end position="260"/>
    </location>
</feature>
<name>A0A9Q0FE03_9ROSI</name>
<proteinExistence type="predicted"/>
<reference evidence="2" key="2">
    <citation type="journal article" date="2023" name="Plants (Basel)">
        <title>Annotation of the Turnera subulata (Passifloraceae) Draft Genome Reveals the S-Locus Evolved after the Divergence of Turneroideae from Passifloroideae in a Stepwise Manner.</title>
        <authorList>
            <person name="Henning P.M."/>
            <person name="Roalson E.H."/>
            <person name="Mir W."/>
            <person name="McCubbin A.G."/>
            <person name="Shore J.S."/>
        </authorList>
    </citation>
    <scope>NUCLEOTIDE SEQUENCE</scope>
    <source>
        <strain evidence="2">F60SS</strain>
    </source>
</reference>
<gene>
    <name evidence="2" type="ORF">Tsubulata_035705</name>
</gene>
<evidence type="ECO:0000313" key="3">
    <source>
        <dbReference type="Proteomes" id="UP001141552"/>
    </source>
</evidence>
<feature type="compositionally biased region" description="Basic and acidic residues" evidence="1">
    <location>
        <begin position="115"/>
        <end position="130"/>
    </location>
</feature>
<feature type="compositionally biased region" description="Basic and acidic residues" evidence="1">
    <location>
        <begin position="498"/>
        <end position="509"/>
    </location>
</feature>
<feature type="compositionally biased region" description="Basic and acidic residues" evidence="1">
    <location>
        <begin position="163"/>
        <end position="240"/>
    </location>
</feature>
<feature type="compositionally biased region" description="Basic and acidic residues" evidence="1">
    <location>
        <begin position="327"/>
        <end position="343"/>
    </location>
</feature>
<dbReference type="AlphaFoldDB" id="A0A9Q0FE03"/>
<feature type="compositionally biased region" description="Low complexity" evidence="1">
    <location>
        <begin position="52"/>
        <end position="84"/>
    </location>
</feature>
<dbReference type="Proteomes" id="UP001141552">
    <property type="component" value="Unassembled WGS sequence"/>
</dbReference>
<accession>A0A9Q0FE03</accession>
<dbReference type="EMBL" id="JAKUCV010005840">
    <property type="protein sequence ID" value="KAJ4829646.1"/>
    <property type="molecule type" value="Genomic_DNA"/>
</dbReference>
<comment type="caution">
    <text evidence="2">The sequence shown here is derived from an EMBL/GenBank/DDBJ whole genome shotgun (WGS) entry which is preliminary data.</text>
</comment>
<organism evidence="2 3">
    <name type="scientific">Turnera subulata</name>
    <dbReference type="NCBI Taxonomy" id="218843"/>
    <lineage>
        <taxon>Eukaryota</taxon>
        <taxon>Viridiplantae</taxon>
        <taxon>Streptophyta</taxon>
        <taxon>Embryophyta</taxon>
        <taxon>Tracheophyta</taxon>
        <taxon>Spermatophyta</taxon>
        <taxon>Magnoliopsida</taxon>
        <taxon>eudicotyledons</taxon>
        <taxon>Gunneridae</taxon>
        <taxon>Pentapetalae</taxon>
        <taxon>rosids</taxon>
        <taxon>fabids</taxon>
        <taxon>Malpighiales</taxon>
        <taxon>Passifloraceae</taxon>
        <taxon>Turnera</taxon>
    </lineage>
</organism>
<reference evidence="2" key="1">
    <citation type="submission" date="2022-02" db="EMBL/GenBank/DDBJ databases">
        <authorList>
            <person name="Henning P.M."/>
            <person name="McCubbin A.G."/>
            <person name="Shore J.S."/>
        </authorList>
    </citation>
    <scope>NUCLEOTIDE SEQUENCE</scope>
    <source>
        <strain evidence="2">F60SS</strain>
        <tissue evidence="2">Leaves</tissue>
    </source>
</reference>
<keyword evidence="3" id="KW-1185">Reference proteome</keyword>
<feature type="compositionally biased region" description="Pro residues" evidence="1">
    <location>
        <begin position="152"/>
        <end position="162"/>
    </location>
</feature>
<evidence type="ECO:0000256" key="1">
    <source>
        <dbReference type="SAM" id="MobiDB-lite"/>
    </source>
</evidence>
<feature type="compositionally biased region" description="Basic and acidic residues" evidence="1">
    <location>
        <begin position="353"/>
        <end position="409"/>
    </location>
</feature>
<evidence type="ECO:0000313" key="2">
    <source>
        <dbReference type="EMBL" id="KAJ4829646.1"/>
    </source>
</evidence>
<dbReference type="OrthoDB" id="3596986at2759"/>
<feature type="compositionally biased region" description="Basic and acidic residues" evidence="1">
    <location>
        <begin position="425"/>
        <end position="486"/>
    </location>
</feature>
<sequence length="706" mass="80327">MYCELLLVRVSGNKFGMSSGATKRSHEEAAAAASSASKYPPPPPSTHEDTTRPTTINPTSIPNPTSSSSYPNPSKILPSSSSSSTGIAAVGVVSNPMDHHPSFDMTSDSRMPKLPRADSQTRDVATDKRSPLHSAPRFPPSSNEPHPHPDPHPAPPPPPPPPESRDSKDWRGHHLDNRDARSELRDLYHPEPKRDPHSSKPDRDPRFDARPDDTKELRHDRESHHTTDPPKIDMKLEKDASTSQLNWKESKDFQRGRRYSDSPGGHSDPWHMPRVNPQSSLEPPKDASAVEERDCSEAHEAVGENKVDLKAEDRYKDKDRKRKDLLKHREGGDRDKERSDRRGMIQAGNGSNDGKEPAREEREADRWEREKKDILKDRERMKEKDKDHTKRESWNGSEREGLHSEKEAGDGSARMPPEQENPPLEPKKQKDFDHWKNVEREAKDRRKERDNDTEGDRPEKRSRLFDKESDEGRADADGAVEREREVFNNGVQRRRMLRSRDLKSDKNGESPHNGPTLEVRIPAEHVTATNRQVTVVQLLLPLRRPSKSYVLLFEYYPHKIKGGGTIDLEPCLTHTIKYSISIVADKGLKKPLYTSARLKKGEVLYLETHSCRYELCFAGEKMVKSSQMHEETDKSHNHHIHPSNGDTEHILIDAFRWSRCKKPLPQKVMRAVGIPLPVEHVEYGYLLTLFSGILLFLKSTAGNQVF</sequence>
<protein>
    <submittedName>
        <fullName evidence="2">Uncharacterized protein</fullName>
    </submittedName>
</protein>